<keyword evidence="3" id="KW-1185">Reference proteome</keyword>
<reference evidence="2 3" key="1">
    <citation type="submission" date="2018-08" db="EMBL/GenBank/DDBJ databases">
        <title>Henriciella mobilis sp. nov., isolated from seawater.</title>
        <authorList>
            <person name="Cheng H."/>
            <person name="Wu Y.-H."/>
            <person name="Xu X.-W."/>
            <person name="Guo L.-L."/>
        </authorList>
    </citation>
    <scope>NUCLEOTIDE SEQUENCE [LARGE SCALE GENOMIC DNA]</scope>
    <source>
        <strain evidence="2 3">JN25</strain>
    </source>
</reference>
<dbReference type="AlphaFoldDB" id="A0A399RKZ3"/>
<protein>
    <recommendedName>
        <fullName evidence="4">Tryptophan-rich sensory protein</fullName>
    </recommendedName>
</protein>
<keyword evidence="1" id="KW-0812">Transmembrane</keyword>
<evidence type="ECO:0008006" key="4">
    <source>
        <dbReference type="Google" id="ProtNLM"/>
    </source>
</evidence>
<gene>
    <name evidence="2" type="ORF">D1223_08655</name>
</gene>
<feature type="transmembrane region" description="Helical" evidence="1">
    <location>
        <begin position="199"/>
        <end position="215"/>
    </location>
</feature>
<organism evidence="2 3">
    <name type="scientific">Henriciella mobilis</name>
    <dbReference type="NCBI Taxonomy" id="2305467"/>
    <lineage>
        <taxon>Bacteria</taxon>
        <taxon>Pseudomonadati</taxon>
        <taxon>Pseudomonadota</taxon>
        <taxon>Alphaproteobacteria</taxon>
        <taxon>Hyphomonadales</taxon>
        <taxon>Hyphomonadaceae</taxon>
        <taxon>Henriciella</taxon>
    </lineage>
</organism>
<feature type="transmembrane region" description="Helical" evidence="1">
    <location>
        <begin position="81"/>
        <end position="100"/>
    </location>
</feature>
<dbReference type="Proteomes" id="UP000266385">
    <property type="component" value="Unassembled WGS sequence"/>
</dbReference>
<feature type="transmembrane region" description="Helical" evidence="1">
    <location>
        <begin position="173"/>
        <end position="192"/>
    </location>
</feature>
<dbReference type="EMBL" id="QWFX01000006">
    <property type="protein sequence ID" value="RIJ30677.1"/>
    <property type="molecule type" value="Genomic_DNA"/>
</dbReference>
<feature type="transmembrane region" description="Helical" evidence="1">
    <location>
        <begin position="136"/>
        <end position="161"/>
    </location>
</feature>
<name>A0A399RKZ3_9PROT</name>
<keyword evidence="1" id="KW-0472">Membrane</keyword>
<feature type="transmembrane region" description="Helical" evidence="1">
    <location>
        <begin position="221"/>
        <end position="238"/>
    </location>
</feature>
<feature type="transmembrane region" description="Helical" evidence="1">
    <location>
        <begin position="47"/>
        <end position="69"/>
    </location>
</feature>
<dbReference type="OrthoDB" id="7617526at2"/>
<sequence>MKSGTPLLLLAVAILQWLAPLLPLSGHGRTIGAQAVEEGIPPELPPGVFFSIWGVIFTLYLIFALLAVFKTSYLEERLGQPLLLAGAGNVVWMLSAQYIGNEVLNLILLLPIAALAWWAARRLHRMGGWDGTARRLVACALTGLLSGWAAVAISISIPRVARLLLGLAPTDHVWISLWLALVPAALLAWVFATRISRSLWFFVALAWGLSGIALNNWERTGLHGLAIMTTLVGLYVIWRRLAYGARTALQ</sequence>
<feature type="transmembrane region" description="Helical" evidence="1">
    <location>
        <begin position="106"/>
        <end position="124"/>
    </location>
</feature>
<dbReference type="RefSeq" id="WP_119375985.1">
    <property type="nucleotide sequence ID" value="NZ_QWFX01000006.1"/>
</dbReference>
<accession>A0A399RKZ3</accession>
<evidence type="ECO:0000313" key="3">
    <source>
        <dbReference type="Proteomes" id="UP000266385"/>
    </source>
</evidence>
<evidence type="ECO:0000256" key="1">
    <source>
        <dbReference type="SAM" id="Phobius"/>
    </source>
</evidence>
<comment type="caution">
    <text evidence="2">The sequence shown here is derived from an EMBL/GenBank/DDBJ whole genome shotgun (WGS) entry which is preliminary data.</text>
</comment>
<keyword evidence="1" id="KW-1133">Transmembrane helix</keyword>
<evidence type="ECO:0000313" key="2">
    <source>
        <dbReference type="EMBL" id="RIJ30677.1"/>
    </source>
</evidence>
<proteinExistence type="predicted"/>